<evidence type="ECO:0000313" key="3">
    <source>
        <dbReference type="Proteomes" id="UP000294911"/>
    </source>
</evidence>
<protein>
    <submittedName>
        <fullName evidence="2">Uncharacterized protein</fullName>
    </submittedName>
</protein>
<dbReference type="RefSeq" id="WP_132877442.1">
    <property type="nucleotide sequence ID" value="NZ_SLXQ01000005.1"/>
</dbReference>
<gene>
    <name evidence="2" type="ORF">EV191_10543</name>
</gene>
<accession>A0A4R2QSV1</accession>
<sequence length="68" mass="7200">MLTVIVCAGVVVGLGLLTLMAAAPALLEWNERNPVAEKQPARQRKAAAQQESAGRAEPTRLRASTQSC</sequence>
<feature type="region of interest" description="Disordered" evidence="1">
    <location>
        <begin position="34"/>
        <end position="68"/>
    </location>
</feature>
<dbReference type="EMBL" id="SLXQ01000005">
    <property type="protein sequence ID" value="TCP52982.1"/>
    <property type="molecule type" value="Genomic_DNA"/>
</dbReference>
<evidence type="ECO:0000313" key="2">
    <source>
        <dbReference type="EMBL" id="TCP52982.1"/>
    </source>
</evidence>
<organism evidence="2 3">
    <name type="scientific">Tamaricihabitans halophyticus</name>
    <dbReference type="NCBI Taxonomy" id="1262583"/>
    <lineage>
        <taxon>Bacteria</taxon>
        <taxon>Bacillati</taxon>
        <taxon>Actinomycetota</taxon>
        <taxon>Actinomycetes</taxon>
        <taxon>Pseudonocardiales</taxon>
        <taxon>Pseudonocardiaceae</taxon>
        <taxon>Tamaricihabitans</taxon>
    </lineage>
</organism>
<reference evidence="2 3" key="1">
    <citation type="submission" date="2019-03" db="EMBL/GenBank/DDBJ databases">
        <title>Genomic Encyclopedia of Type Strains, Phase IV (KMG-IV): sequencing the most valuable type-strain genomes for metagenomic binning, comparative biology and taxonomic classification.</title>
        <authorList>
            <person name="Goeker M."/>
        </authorList>
    </citation>
    <scope>NUCLEOTIDE SEQUENCE [LARGE SCALE GENOMIC DNA]</scope>
    <source>
        <strain evidence="2 3">DSM 45765</strain>
    </source>
</reference>
<evidence type="ECO:0000256" key="1">
    <source>
        <dbReference type="SAM" id="MobiDB-lite"/>
    </source>
</evidence>
<proteinExistence type="predicted"/>
<dbReference type="Proteomes" id="UP000294911">
    <property type="component" value="Unassembled WGS sequence"/>
</dbReference>
<comment type="caution">
    <text evidence="2">The sequence shown here is derived from an EMBL/GenBank/DDBJ whole genome shotgun (WGS) entry which is preliminary data.</text>
</comment>
<keyword evidence="3" id="KW-1185">Reference proteome</keyword>
<dbReference type="AlphaFoldDB" id="A0A4R2QSV1"/>
<name>A0A4R2QSV1_9PSEU</name>